<feature type="chain" id="PRO_5016354814" description="Pyrroline-5-carboxylate reductase catalytic N-terminal domain-containing protein" evidence="3">
    <location>
        <begin position="45"/>
        <end position="256"/>
    </location>
</feature>
<dbReference type="Gene3D" id="3.40.50.720">
    <property type="entry name" value="NAD(P)-binding Rossmann-like Domain"/>
    <property type="match status" value="1"/>
</dbReference>
<feature type="region of interest" description="Disordered" evidence="2">
    <location>
        <begin position="1"/>
        <end position="23"/>
    </location>
</feature>
<dbReference type="InterPro" id="IPR006311">
    <property type="entry name" value="TAT_signal"/>
</dbReference>
<evidence type="ECO:0000256" key="2">
    <source>
        <dbReference type="SAM" id="MobiDB-lite"/>
    </source>
</evidence>
<evidence type="ECO:0000256" key="3">
    <source>
        <dbReference type="SAM" id="SignalP"/>
    </source>
</evidence>
<reference evidence="5 6" key="1">
    <citation type="submission" date="2018-05" db="EMBL/GenBank/DDBJ databases">
        <title>Genomic Encyclopedia of Type Strains, Phase IV (KMG-V): Genome sequencing to study the core and pangenomes of soil and plant-associated prokaryotes.</title>
        <authorList>
            <person name="Whitman W."/>
        </authorList>
    </citation>
    <scope>NUCLEOTIDE SEQUENCE [LARGE SCALE GENOMIC DNA]</scope>
    <source>
        <strain evidence="5 6">SLV-132</strain>
    </source>
</reference>
<feature type="domain" description="Pyrroline-5-carboxylate reductase catalytic N-terminal" evidence="4">
    <location>
        <begin position="52"/>
        <end position="142"/>
    </location>
</feature>
<dbReference type="EMBL" id="QGGT01000005">
    <property type="protein sequence ID" value="PWK33154.1"/>
    <property type="molecule type" value="Genomic_DNA"/>
</dbReference>
<dbReference type="PANTHER" id="PTHR14239:SF10">
    <property type="entry name" value="REDUCTASE"/>
    <property type="match status" value="1"/>
</dbReference>
<dbReference type="SUPFAM" id="SSF51735">
    <property type="entry name" value="NAD(P)-binding Rossmann-fold domains"/>
    <property type="match status" value="1"/>
</dbReference>
<keyword evidence="6" id="KW-1185">Reference proteome</keyword>
<dbReference type="InterPro" id="IPR036291">
    <property type="entry name" value="NAD(P)-bd_dom_sf"/>
</dbReference>
<feature type="signal peptide" evidence="3">
    <location>
        <begin position="1"/>
        <end position="44"/>
    </location>
</feature>
<dbReference type="AlphaFoldDB" id="A0A316EQH9"/>
<dbReference type="InterPro" id="IPR051267">
    <property type="entry name" value="STEAP_metalloreductase"/>
</dbReference>
<evidence type="ECO:0000313" key="6">
    <source>
        <dbReference type="Proteomes" id="UP000245754"/>
    </source>
</evidence>
<dbReference type="InterPro" id="IPR028939">
    <property type="entry name" value="P5C_Rdtase_cat_N"/>
</dbReference>
<accession>A0A316EQH9</accession>
<dbReference type="Proteomes" id="UP000245754">
    <property type="component" value="Unassembled WGS sequence"/>
</dbReference>
<dbReference type="GO" id="GO:0016491">
    <property type="term" value="F:oxidoreductase activity"/>
    <property type="evidence" value="ECO:0007669"/>
    <property type="project" value="UniProtKB-KW"/>
</dbReference>
<evidence type="ECO:0000256" key="1">
    <source>
        <dbReference type="ARBA" id="ARBA00023002"/>
    </source>
</evidence>
<proteinExistence type="predicted"/>
<dbReference type="PROSITE" id="PS51318">
    <property type="entry name" value="TAT"/>
    <property type="match status" value="1"/>
</dbReference>
<comment type="caution">
    <text evidence="5">The sequence shown here is derived from an EMBL/GenBank/DDBJ whole genome shotgun (WGS) entry which is preliminary data.</text>
</comment>
<keyword evidence="1" id="KW-0560">Oxidoreductase</keyword>
<keyword evidence="3" id="KW-0732">Signal</keyword>
<sequence>MKPAMETAMKTALRSQPGRPPRMSRRTVLLAGMALVATSGMARAQAPAGKARIGVIGAGRIGGTIGGLWVKAGHPVMFSSRHPEELKALADKLGPLAQTGTVAQAIAFADILLLAVPYGAVPTIGEQNASAWRGKTVLDATNAIAARDGAVVEEVQRNGIGATTSKYLRGAKIVRAFNFTGATEFAKESHRSGAPLAVPIAGDDARALEVASQLVRDAGFEPVVVGGLSTADRFAPGGKLFRQMGTAEEFRRAMAQ</sequence>
<evidence type="ECO:0000313" key="5">
    <source>
        <dbReference type="EMBL" id="PWK33154.1"/>
    </source>
</evidence>
<dbReference type="Pfam" id="PF03807">
    <property type="entry name" value="F420_oxidored"/>
    <property type="match status" value="1"/>
</dbReference>
<protein>
    <recommendedName>
        <fullName evidence="4">Pyrroline-5-carboxylate reductase catalytic N-terminal domain-containing protein</fullName>
    </recommendedName>
</protein>
<name>A0A316EQH9_9BURK</name>
<organism evidence="5 6">
    <name type="scientific">Cupriavidus plantarum</name>
    <dbReference type="NCBI Taxonomy" id="942865"/>
    <lineage>
        <taxon>Bacteria</taxon>
        <taxon>Pseudomonadati</taxon>
        <taxon>Pseudomonadota</taxon>
        <taxon>Betaproteobacteria</taxon>
        <taxon>Burkholderiales</taxon>
        <taxon>Burkholderiaceae</taxon>
        <taxon>Cupriavidus</taxon>
    </lineage>
</organism>
<gene>
    <name evidence="5" type="ORF">C7419_105148</name>
</gene>
<evidence type="ECO:0000259" key="4">
    <source>
        <dbReference type="Pfam" id="PF03807"/>
    </source>
</evidence>
<dbReference type="PANTHER" id="PTHR14239">
    <property type="entry name" value="DUDULIN-RELATED"/>
    <property type="match status" value="1"/>
</dbReference>